<name>A0A345E0I0_9EURY</name>
<evidence type="ECO:0000313" key="3">
    <source>
        <dbReference type="Proteomes" id="UP000253273"/>
    </source>
</evidence>
<dbReference type="Pfam" id="PF19100">
    <property type="entry name" value="DUF5787"/>
    <property type="match status" value="1"/>
</dbReference>
<dbReference type="GeneID" id="37282559"/>
<evidence type="ECO:0000313" key="2">
    <source>
        <dbReference type="EMBL" id="AXG05702.1"/>
    </source>
</evidence>
<dbReference type="InterPro" id="IPR043901">
    <property type="entry name" value="DUF5787"/>
</dbReference>
<proteinExistence type="predicted"/>
<feature type="compositionally biased region" description="Basic and acidic residues" evidence="1">
    <location>
        <begin position="189"/>
        <end position="199"/>
    </location>
</feature>
<dbReference type="KEGG" id="haj:DU500_04200"/>
<dbReference type="AlphaFoldDB" id="A0A345E0I0"/>
<reference evidence="2 3" key="1">
    <citation type="submission" date="2018-07" db="EMBL/GenBank/DDBJ databases">
        <title>Genome sequences of Haloplanus sp. CBA1113.</title>
        <authorList>
            <person name="Kim Y.B."/>
            <person name="Roh S.W."/>
        </authorList>
    </citation>
    <scope>NUCLEOTIDE SEQUENCE [LARGE SCALE GENOMIC DNA]</scope>
    <source>
        <strain evidence="2 3">CBA1113</strain>
    </source>
</reference>
<dbReference type="OrthoDB" id="211869at2157"/>
<accession>A0A345E0I0</accession>
<keyword evidence="3" id="KW-1185">Reference proteome</keyword>
<dbReference type="Proteomes" id="UP000253273">
    <property type="component" value="Chromosome"/>
</dbReference>
<sequence>MTADRPEYAFELALCAHLERTREWVLGRQLGASVADPGARVVDVCAVVPGPEFDRRAAITSETIPPRAVECVGPGRAVDPVSAFDCAPARARRLADRAVEVGFFEAERQGSRRHVRATTRYPDWIGGLVGIENKPDLGRPGDLQRQLRRDTSLGLFDAVVLATESYVTGAHLNRIPDDVGVWRFSEASETPRGDGEELRSSGNRPQAGDGEAVGGGLTVVREPTPLDPTEPGVEPLTEGSLRTDVAIVDSEAKARKRRAIAERAYGKGWRPHEYPGCASMCPTDDGRPYCTAFDRVVDPGHDCGASCPAFEAADPPAVDREALRDARTPWVADPDGVTRRQAGLDRFR</sequence>
<dbReference type="EMBL" id="CP031150">
    <property type="protein sequence ID" value="AXG05702.1"/>
    <property type="molecule type" value="Genomic_DNA"/>
</dbReference>
<feature type="compositionally biased region" description="Basic and acidic residues" evidence="1">
    <location>
        <begin position="336"/>
        <end position="348"/>
    </location>
</feature>
<organism evidence="2 3">
    <name type="scientific">Haloplanus rubicundus</name>
    <dbReference type="NCBI Taxonomy" id="1547898"/>
    <lineage>
        <taxon>Archaea</taxon>
        <taxon>Methanobacteriati</taxon>
        <taxon>Methanobacteriota</taxon>
        <taxon>Stenosarchaea group</taxon>
        <taxon>Halobacteria</taxon>
        <taxon>Halobacteriales</taxon>
        <taxon>Haloferacaceae</taxon>
        <taxon>Haloplanus</taxon>
    </lineage>
</organism>
<protein>
    <submittedName>
        <fullName evidence="2">Uncharacterized protein</fullName>
    </submittedName>
</protein>
<feature type="region of interest" description="Disordered" evidence="1">
    <location>
        <begin position="325"/>
        <end position="348"/>
    </location>
</feature>
<dbReference type="RefSeq" id="WP_114584851.1">
    <property type="nucleotide sequence ID" value="NZ_CP031150.1"/>
</dbReference>
<evidence type="ECO:0000256" key="1">
    <source>
        <dbReference type="SAM" id="MobiDB-lite"/>
    </source>
</evidence>
<gene>
    <name evidence="2" type="ORF">DU500_04200</name>
</gene>
<feature type="region of interest" description="Disordered" evidence="1">
    <location>
        <begin position="187"/>
        <end position="237"/>
    </location>
</feature>